<evidence type="ECO:0000313" key="3">
    <source>
        <dbReference type="Proteomes" id="UP001470230"/>
    </source>
</evidence>
<dbReference type="Proteomes" id="UP001470230">
    <property type="component" value="Unassembled WGS sequence"/>
</dbReference>
<organism evidence="2 3">
    <name type="scientific">Tritrichomonas musculus</name>
    <dbReference type="NCBI Taxonomy" id="1915356"/>
    <lineage>
        <taxon>Eukaryota</taxon>
        <taxon>Metamonada</taxon>
        <taxon>Parabasalia</taxon>
        <taxon>Tritrichomonadida</taxon>
        <taxon>Tritrichomonadidae</taxon>
        <taxon>Tritrichomonas</taxon>
    </lineage>
</organism>
<reference evidence="2 3" key="1">
    <citation type="submission" date="2024-04" db="EMBL/GenBank/DDBJ databases">
        <title>Tritrichomonas musculus Genome.</title>
        <authorList>
            <person name="Alves-Ferreira E."/>
            <person name="Grigg M."/>
            <person name="Lorenzi H."/>
            <person name="Galac M."/>
        </authorList>
    </citation>
    <scope>NUCLEOTIDE SEQUENCE [LARGE SCALE GENOMIC DNA]</scope>
    <source>
        <strain evidence="2 3">EAF2021</strain>
    </source>
</reference>
<evidence type="ECO:0000313" key="2">
    <source>
        <dbReference type="EMBL" id="KAK8837547.1"/>
    </source>
</evidence>
<comment type="caution">
    <text evidence="2">The sequence shown here is derived from an EMBL/GenBank/DDBJ whole genome shotgun (WGS) entry which is preliminary data.</text>
</comment>
<dbReference type="InterPro" id="IPR052945">
    <property type="entry name" value="Mitotic_Regulator"/>
</dbReference>
<dbReference type="PROSITE" id="PS50011">
    <property type="entry name" value="PROTEIN_KINASE_DOM"/>
    <property type="match status" value="1"/>
</dbReference>
<feature type="domain" description="Protein kinase" evidence="1">
    <location>
        <begin position="177"/>
        <end position="408"/>
    </location>
</feature>
<dbReference type="InterPro" id="IPR000719">
    <property type="entry name" value="Prot_kinase_dom"/>
</dbReference>
<sequence>MNSAIKDYSIHILSKNNDFHISQEIFQNFKESKDIIVNAYCSNQETSYIIGFKKTIIIIDQLSLSVLHNLFSTASDLNIHFLKNEKNTFDKHIKIDYQYSLCDNIFDEEIDSFNSKLMIYKPKLSYNIKEFLSFISSCISGYLIKQSYSKLNKNRFNDIHWRIKKSPTLEIWDKKKYIEIRTLGIGSLFIVILIYHIEKEEFFALKKPNAKSEEFTKLIERELHNYSKIYHPFLPKFYGKVSESNYEIIEFINGQNLSLIKSIDIDDAIKIFFELIVVVKYLHENNFVLRDLNPKNIMIDQNKCAVLIDFDRMIDTSEKPIDSSFSLDLSSSCTAPEVNEGIISAKNDIYSLGMILLLIKQKISPDSDVEKRNLFENVFYMLFLRCTNEKPECRFTSEELYINYFKFFYNVPMKNMNIKEMIDKLFCESMEDPKMQFELAKMYEDGIHIERNINKAIYYYSQASEQNHSEAQLNLALIYEKGKYIKRDMKKSVYYYTLAANQNNVIAQNNLGTIYTDGDDGIQPDSNKAKYYFSLAANQNYREAQFNLGTCYELQRDFEKAFYYYKLAADQIFQ</sequence>
<dbReference type="Pfam" id="PF00069">
    <property type="entry name" value="Pkinase"/>
    <property type="match status" value="1"/>
</dbReference>
<proteinExistence type="predicted"/>
<name>A0ABR2GUC9_9EUKA</name>
<dbReference type="EMBL" id="JAPFFF010000059">
    <property type="protein sequence ID" value="KAK8837547.1"/>
    <property type="molecule type" value="Genomic_DNA"/>
</dbReference>
<dbReference type="InterPro" id="IPR006597">
    <property type="entry name" value="Sel1-like"/>
</dbReference>
<dbReference type="SUPFAM" id="SSF81901">
    <property type="entry name" value="HCP-like"/>
    <property type="match status" value="1"/>
</dbReference>
<dbReference type="PANTHER" id="PTHR43628">
    <property type="entry name" value="ACTIVATOR OF C KINASE PROTEIN 1-RELATED"/>
    <property type="match status" value="1"/>
</dbReference>
<dbReference type="SUPFAM" id="SSF56112">
    <property type="entry name" value="Protein kinase-like (PK-like)"/>
    <property type="match status" value="1"/>
</dbReference>
<dbReference type="Gene3D" id="1.10.510.10">
    <property type="entry name" value="Transferase(Phosphotransferase) domain 1"/>
    <property type="match status" value="1"/>
</dbReference>
<evidence type="ECO:0000259" key="1">
    <source>
        <dbReference type="PROSITE" id="PS50011"/>
    </source>
</evidence>
<dbReference type="InterPro" id="IPR011009">
    <property type="entry name" value="Kinase-like_dom_sf"/>
</dbReference>
<accession>A0ABR2GUC9</accession>
<dbReference type="Pfam" id="PF08238">
    <property type="entry name" value="Sel1"/>
    <property type="match status" value="4"/>
</dbReference>
<dbReference type="Gene3D" id="3.30.200.20">
    <property type="entry name" value="Phosphorylase Kinase, domain 1"/>
    <property type="match status" value="1"/>
</dbReference>
<protein>
    <recommendedName>
        <fullName evidence="1">Protein kinase domain-containing protein</fullName>
    </recommendedName>
</protein>
<dbReference type="SMART" id="SM00671">
    <property type="entry name" value="SEL1"/>
    <property type="match status" value="4"/>
</dbReference>
<dbReference type="PANTHER" id="PTHR43628:SF1">
    <property type="entry name" value="CHITIN SYNTHASE REGULATORY FACTOR 2-RELATED"/>
    <property type="match status" value="1"/>
</dbReference>
<dbReference type="InterPro" id="IPR011990">
    <property type="entry name" value="TPR-like_helical_dom_sf"/>
</dbReference>
<dbReference type="Gene3D" id="1.25.40.10">
    <property type="entry name" value="Tetratricopeptide repeat domain"/>
    <property type="match status" value="1"/>
</dbReference>
<dbReference type="SMART" id="SM00220">
    <property type="entry name" value="S_TKc"/>
    <property type="match status" value="1"/>
</dbReference>
<gene>
    <name evidence="2" type="ORF">M9Y10_036547</name>
</gene>
<keyword evidence="3" id="KW-1185">Reference proteome</keyword>
<dbReference type="CDD" id="cd00180">
    <property type="entry name" value="PKc"/>
    <property type="match status" value="1"/>
</dbReference>